<gene>
    <name evidence="3" type="ORF">P1P91_14180</name>
</gene>
<evidence type="ECO:0000313" key="3">
    <source>
        <dbReference type="EMBL" id="WNK19953.1"/>
    </source>
</evidence>
<protein>
    <submittedName>
        <fullName evidence="3">CbiX/SirB N-terminal domain-containing protein</fullName>
    </submittedName>
</protein>
<dbReference type="PANTHER" id="PTHR33542:SF3">
    <property type="entry name" value="SIROHYDROCHLORIN FERROCHELATASE, CHLOROPLASTIC"/>
    <property type="match status" value="1"/>
</dbReference>
<dbReference type="EMBL" id="CP119391">
    <property type="protein sequence ID" value="WNK19953.1"/>
    <property type="molecule type" value="Genomic_DNA"/>
</dbReference>
<accession>A0ABY9YYL0</accession>
<evidence type="ECO:0000313" key="4">
    <source>
        <dbReference type="Proteomes" id="UP001301869"/>
    </source>
</evidence>
<proteinExistence type="predicted"/>
<keyword evidence="4" id="KW-1185">Reference proteome</keyword>
<reference evidence="3 4" key="1">
    <citation type="submission" date="2023-03" db="EMBL/GenBank/DDBJ databases">
        <title>Halomonas sp. nov., isolated from Korean tranditional fermented seafood 'Jeotgal'.</title>
        <authorList>
            <person name="Kim B."/>
            <person name="Shin N.-R."/>
        </authorList>
    </citation>
    <scope>NUCLEOTIDE SEQUENCE [LARGE SCALE GENOMIC DNA]</scope>
    <source>
        <strain evidence="3 4">SG2L-4</strain>
    </source>
</reference>
<name>A0ABY9YYL0_9GAMM</name>
<dbReference type="PANTHER" id="PTHR33542">
    <property type="entry name" value="SIROHYDROCHLORIN FERROCHELATASE, CHLOROPLASTIC"/>
    <property type="match status" value="1"/>
</dbReference>
<dbReference type="Pfam" id="PF01903">
    <property type="entry name" value="CbiX"/>
    <property type="match status" value="2"/>
</dbReference>
<dbReference type="RefSeq" id="WP_311883437.1">
    <property type="nucleotide sequence ID" value="NZ_CP119391.1"/>
</dbReference>
<dbReference type="InterPro" id="IPR050963">
    <property type="entry name" value="Sirohydro_Cobaltochel/CbiX"/>
</dbReference>
<evidence type="ECO:0000256" key="2">
    <source>
        <dbReference type="ARBA" id="ARBA00023239"/>
    </source>
</evidence>
<organism evidence="3 4">
    <name type="scientific">Halomonas piscis</name>
    <dbReference type="NCBI Taxonomy" id="3031727"/>
    <lineage>
        <taxon>Bacteria</taxon>
        <taxon>Pseudomonadati</taxon>
        <taxon>Pseudomonadota</taxon>
        <taxon>Gammaproteobacteria</taxon>
        <taxon>Oceanospirillales</taxon>
        <taxon>Halomonadaceae</taxon>
        <taxon>Halomonas</taxon>
    </lineage>
</organism>
<keyword evidence="2" id="KW-0456">Lyase</keyword>
<dbReference type="InterPro" id="IPR002762">
    <property type="entry name" value="CbiX-like"/>
</dbReference>
<dbReference type="Gene3D" id="3.40.50.1400">
    <property type="match status" value="2"/>
</dbReference>
<sequence length="276" mass="29308">MSDPRRAIFLVDNGSLRPQATHSLRRVAARLGEACGEPVQAASLLHSHKIPAEDLGGEPAITLGPAAERAASRGAREIVVIPFFFGPSRALTDYLPRRLGEVQARFTGVSVTIAPPLVDEQAPIDLRLAQILADHVRARAPADGPFNVVLVDHGSPAPEVTAVRNRLAGQLSVLLADEATGVMPASMERREGDEYRFNEPLLEHALESEALADSDVVLALLFLSPGRHAGEGGDIDNICAAARRRPGRRIVSTALVGEHPDIVAILASRVARALGG</sequence>
<dbReference type="Proteomes" id="UP001301869">
    <property type="component" value="Chromosome"/>
</dbReference>
<dbReference type="SUPFAM" id="SSF53800">
    <property type="entry name" value="Chelatase"/>
    <property type="match status" value="1"/>
</dbReference>
<evidence type="ECO:0000256" key="1">
    <source>
        <dbReference type="ARBA" id="ARBA00022723"/>
    </source>
</evidence>
<keyword evidence="1" id="KW-0479">Metal-binding</keyword>